<feature type="transmembrane region" description="Helical" evidence="1">
    <location>
        <begin position="21"/>
        <end position="42"/>
    </location>
</feature>
<evidence type="ECO:0000313" key="3">
    <source>
        <dbReference type="EMBL" id="QIW58806.1"/>
    </source>
</evidence>
<dbReference type="Proteomes" id="UP000501558">
    <property type="component" value="Chromosome"/>
</dbReference>
<reference evidence="4 5" key="1">
    <citation type="submission" date="2019-12" db="EMBL/GenBank/DDBJ databases">
        <title>Whole genome sequences of Lactococcus raffinolactis strains isolated from sewage.</title>
        <authorList>
            <person name="Ybazeta G."/>
            <person name="Ross M."/>
            <person name="Brabant-Kirwan D."/>
            <person name="Saleh M."/>
            <person name="Dillon J.A."/>
            <person name="Splinter K."/>
            <person name="Nokhbeh R."/>
        </authorList>
    </citation>
    <scope>NUCLEOTIDE SEQUENCE [LARGE SCALE GENOMIC DNA]</scope>
    <source>
        <strain evidence="3 4">Lr_19_14</strain>
        <strain evidence="2 5">Lr_19_5</strain>
    </source>
</reference>
<organism evidence="2 5">
    <name type="scientific">Pseudolactococcus raffinolactis</name>
    <dbReference type="NCBI Taxonomy" id="1366"/>
    <lineage>
        <taxon>Bacteria</taxon>
        <taxon>Bacillati</taxon>
        <taxon>Bacillota</taxon>
        <taxon>Bacilli</taxon>
        <taxon>Lactobacillales</taxon>
        <taxon>Streptococcaceae</taxon>
        <taxon>Pseudolactococcus</taxon>
    </lineage>
</organism>
<keyword evidence="1" id="KW-1133">Transmembrane helix</keyword>
<evidence type="ECO:0000313" key="2">
    <source>
        <dbReference type="EMBL" id="QIW54201.1"/>
    </source>
</evidence>
<gene>
    <name evidence="3" type="ORF">GU334_07750</name>
    <name evidence="2" type="ORF">GU336_08640</name>
</gene>
<keyword evidence="1" id="KW-0472">Membrane</keyword>
<dbReference type="OrthoDB" id="2243475at2"/>
<evidence type="ECO:0000256" key="1">
    <source>
        <dbReference type="SAM" id="Phobius"/>
    </source>
</evidence>
<feature type="transmembrane region" description="Helical" evidence="1">
    <location>
        <begin position="120"/>
        <end position="140"/>
    </location>
</feature>
<proteinExistence type="predicted"/>
<dbReference type="RefSeq" id="WP_061773971.1">
    <property type="nucleotide sequence ID" value="NZ_BAAAXH010000085.1"/>
</dbReference>
<evidence type="ECO:0000313" key="5">
    <source>
        <dbReference type="Proteomes" id="UP000501945"/>
    </source>
</evidence>
<dbReference type="EMBL" id="CP047616">
    <property type="protein sequence ID" value="QIW54201.1"/>
    <property type="molecule type" value="Genomic_DNA"/>
</dbReference>
<accession>A0A2A5SGC9</accession>
<evidence type="ECO:0000313" key="4">
    <source>
        <dbReference type="Proteomes" id="UP000501558"/>
    </source>
</evidence>
<sequence length="144" mass="17276">MFKYLFKKNIKKDSDYKKYHLIWFPLTVIFLFLFLSVMYRQIKDIKIFYSSAIGGIFPILGYGIWLVWLLHNPKRLRAARLKITDERRKLLEQEAWAHIGQFLLGVATVVMFLSIEKEEITVSLMPLVLLVYLSIAYYFYRLRK</sequence>
<keyword evidence="1" id="KW-0812">Transmembrane</keyword>
<protein>
    <submittedName>
        <fullName evidence="2">Uncharacterized protein</fullName>
    </submittedName>
</protein>
<feature type="transmembrane region" description="Helical" evidence="1">
    <location>
        <begin position="48"/>
        <end position="70"/>
    </location>
</feature>
<dbReference type="EMBL" id="CP047628">
    <property type="protein sequence ID" value="QIW58806.1"/>
    <property type="molecule type" value="Genomic_DNA"/>
</dbReference>
<dbReference type="GeneID" id="93295518"/>
<dbReference type="Proteomes" id="UP000501945">
    <property type="component" value="Chromosome"/>
</dbReference>
<feature type="transmembrane region" description="Helical" evidence="1">
    <location>
        <begin position="95"/>
        <end position="114"/>
    </location>
</feature>
<name>A0A2A5SGC9_9LACT</name>
<keyword evidence="4" id="KW-1185">Reference proteome</keyword>
<dbReference type="AlphaFoldDB" id="A0A2A5SGC9"/>